<reference evidence="1" key="2">
    <citation type="journal article" date="2014" name="ISME J.">
        <title>Microbial stratification in low pH oxic and suboxic macroscopic growths along an acid mine drainage.</title>
        <authorList>
            <person name="Mendez-Garcia C."/>
            <person name="Mesa V."/>
            <person name="Sprenger R.R."/>
            <person name="Richter M."/>
            <person name="Diez M.S."/>
            <person name="Solano J."/>
            <person name="Bargiela R."/>
            <person name="Golyshina O.V."/>
            <person name="Manteca A."/>
            <person name="Ramos J.L."/>
            <person name="Gallego J.R."/>
            <person name="Llorente I."/>
            <person name="Martins Dos Santos V.A."/>
            <person name="Jensen O.N."/>
            <person name="Pelaez A.I."/>
            <person name="Sanchez J."/>
            <person name="Ferrer M."/>
        </authorList>
    </citation>
    <scope>NUCLEOTIDE SEQUENCE</scope>
</reference>
<gene>
    <name evidence="1" type="ORF">B1B_16607</name>
</gene>
<organism evidence="1">
    <name type="scientific">mine drainage metagenome</name>
    <dbReference type="NCBI Taxonomy" id="410659"/>
    <lineage>
        <taxon>unclassified sequences</taxon>
        <taxon>metagenomes</taxon>
        <taxon>ecological metagenomes</taxon>
    </lineage>
</organism>
<dbReference type="AlphaFoldDB" id="T0YW61"/>
<sequence>MTLSFLYWAFCRVLQLIRLIGHSDTDLAIEVVMLRHEVAVLRRQVRRPALQSADRAVLAGLARLLPRQRLGHFFV</sequence>
<dbReference type="EMBL" id="AUZY01011058">
    <property type="protein sequence ID" value="EQD36182.1"/>
    <property type="molecule type" value="Genomic_DNA"/>
</dbReference>
<protein>
    <submittedName>
        <fullName evidence="1">Integrase catalytic region</fullName>
    </submittedName>
</protein>
<reference evidence="1" key="1">
    <citation type="submission" date="2013-08" db="EMBL/GenBank/DDBJ databases">
        <authorList>
            <person name="Mendez C."/>
            <person name="Richter M."/>
            <person name="Ferrer M."/>
            <person name="Sanchez J."/>
        </authorList>
    </citation>
    <scope>NUCLEOTIDE SEQUENCE</scope>
</reference>
<comment type="caution">
    <text evidence="1">The sequence shown here is derived from an EMBL/GenBank/DDBJ whole genome shotgun (WGS) entry which is preliminary data.</text>
</comment>
<proteinExistence type="predicted"/>
<feature type="non-terminal residue" evidence="1">
    <location>
        <position position="75"/>
    </location>
</feature>
<accession>T0YW61</accession>
<name>T0YW61_9ZZZZ</name>
<evidence type="ECO:0000313" key="1">
    <source>
        <dbReference type="EMBL" id="EQD36182.1"/>
    </source>
</evidence>